<comment type="caution">
    <text evidence="1">The sequence shown here is derived from an EMBL/GenBank/DDBJ whole genome shotgun (WGS) entry which is preliminary data.</text>
</comment>
<dbReference type="Proteomes" id="UP000604825">
    <property type="component" value="Unassembled WGS sequence"/>
</dbReference>
<sequence length="160" mass="17943">MPRSQITNTIVMDVPYAELVVQITFFTVINLFHCDKCGCCYNNVMKDSHTAVSKEQYIPIALSASSLTEAISCCYIYSTNGMGDRKMNDFFNDKRMVPPGKSLMALNGALINIEDLDLCLNFGLSYCAQDQTAADKNDSVWYKNEETSTESEIMKERTIA</sequence>
<gene>
    <name evidence="1" type="ORF">NCGR_LOCUS38186</name>
</gene>
<reference evidence="1" key="1">
    <citation type="submission" date="2020-10" db="EMBL/GenBank/DDBJ databases">
        <authorList>
            <person name="Han B."/>
            <person name="Lu T."/>
            <person name="Zhao Q."/>
            <person name="Huang X."/>
            <person name="Zhao Y."/>
        </authorList>
    </citation>
    <scope>NUCLEOTIDE SEQUENCE</scope>
</reference>
<evidence type="ECO:0000313" key="1">
    <source>
        <dbReference type="EMBL" id="CAD6254583.1"/>
    </source>
</evidence>
<keyword evidence="2" id="KW-1185">Reference proteome</keyword>
<protein>
    <submittedName>
        <fullName evidence="1">Uncharacterized protein</fullName>
    </submittedName>
</protein>
<name>A0A811QBH2_9POAL</name>
<dbReference type="OrthoDB" id="27683at2759"/>
<evidence type="ECO:0000313" key="2">
    <source>
        <dbReference type="Proteomes" id="UP000604825"/>
    </source>
</evidence>
<accession>A0A811QBH2</accession>
<proteinExistence type="predicted"/>
<dbReference type="AlphaFoldDB" id="A0A811QBH2"/>
<organism evidence="1 2">
    <name type="scientific">Miscanthus lutarioriparius</name>
    <dbReference type="NCBI Taxonomy" id="422564"/>
    <lineage>
        <taxon>Eukaryota</taxon>
        <taxon>Viridiplantae</taxon>
        <taxon>Streptophyta</taxon>
        <taxon>Embryophyta</taxon>
        <taxon>Tracheophyta</taxon>
        <taxon>Spermatophyta</taxon>
        <taxon>Magnoliopsida</taxon>
        <taxon>Liliopsida</taxon>
        <taxon>Poales</taxon>
        <taxon>Poaceae</taxon>
        <taxon>PACMAD clade</taxon>
        <taxon>Panicoideae</taxon>
        <taxon>Andropogonodae</taxon>
        <taxon>Andropogoneae</taxon>
        <taxon>Saccharinae</taxon>
        <taxon>Miscanthus</taxon>
    </lineage>
</organism>
<dbReference type="EMBL" id="CAJGYO010000009">
    <property type="protein sequence ID" value="CAD6254583.1"/>
    <property type="molecule type" value="Genomic_DNA"/>
</dbReference>